<proteinExistence type="predicted"/>
<evidence type="ECO:0008006" key="4">
    <source>
        <dbReference type="Google" id="ProtNLM"/>
    </source>
</evidence>
<name>A0A5K7SBP0_9BACT</name>
<keyword evidence="3" id="KW-1185">Reference proteome</keyword>
<sequence length="470" mass="52651">MKIKYYQTLILILVSVILQAQSRSDSIAYSINSRFTGGTGSYAPFLSTTNQYDRFDISPNSLTVWGTLHKEVKKQKTFDYEFGVELDGNISTARSRFFPGEIYAQGKIYFLNVNAGSKREVFGNQDEELSSGGMLWSQNSRPMPKLSIQSDGYVEVPYTKGYLEIKGGLSHGWFENQKDLKGLLLHHKYAYIRMGGSFPVNLSYGVQHVAQWGGRSDVYGSMPATLDNYLRIFLGKSGNSTANWSDQENALGNHIISQNLGLDLKFKAAIVSFYWQSIAEDAPVQKFITNTPTIEDGLWGMSVKLPRFQPLNHFVFEYLSTTDQSGPWHDLDGVIYGGQDGYYTNGLIPNGWSYKGMTIGNPWLTSPKYNKDGSTSIVNNTVRLYYFSGKGTVKSVNYRLTLAYSENYGHTAPIYTSFVKQFSWQLETSTAAKFVKDTQISLGISGDRGSMYGNNLAVILGVSYSGFWKF</sequence>
<evidence type="ECO:0000313" key="2">
    <source>
        <dbReference type="EMBL" id="BBE18876.1"/>
    </source>
</evidence>
<dbReference type="Gene3D" id="2.40.160.130">
    <property type="entry name" value="Capsule assembly protein Wzi"/>
    <property type="match status" value="1"/>
</dbReference>
<dbReference type="Pfam" id="PF14052">
    <property type="entry name" value="Caps_assemb_Wzi"/>
    <property type="match status" value="1"/>
</dbReference>
<evidence type="ECO:0000313" key="3">
    <source>
        <dbReference type="Proteomes" id="UP001193389"/>
    </source>
</evidence>
<reference evidence="2" key="1">
    <citation type="journal article" date="2020" name="Int. J. Syst. Evol. Microbiol.">
        <title>Aquipluma nitroreducens gen. nov. sp. nov., a novel facultatively anaerobic bacterium isolated from a freshwater lake.</title>
        <authorList>
            <person name="Watanabe M."/>
            <person name="Kojima H."/>
            <person name="Fukui M."/>
        </authorList>
    </citation>
    <scope>NUCLEOTIDE SEQUENCE</scope>
    <source>
        <strain evidence="2">MeG22</strain>
    </source>
</reference>
<dbReference type="Proteomes" id="UP001193389">
    <property type="component" value="Chromosome"/>
</dbReference>
<organism evidence="2 3">
    <name type="scientific">Aquipluma nitroreducens</name>
    <dbReference type="NCBI Taxonomy" id="2010828"/>
    <lineage>
        <taxon>Bacteria</taxon>
        <taxon>Pseudomonadati</taxon>
        <taxon>Bacteroidota</taxon>
        <taxon>Bacteroidia</taxon>
        <taxon>Marinilabiliales</taxon>
        <taxon>Prolixibacteraceae</taxon>
        <taxon>Aquipluma</taxon>
    </lineage>
</organism>
<protein>
    <recommendedName>
        <fullName evidence="4">Capsule assembly protein Wzi</fullName>
    </recommendedName>
</protein>
<feature type="signal peptide" evidence="1">
    <location>
        <begin position="1"/>
        <end position="20"/>
    </location>
</feature>
<accession>A0A5K7SBP0</accession>
<feature type="chain" id="PRO_5024368020" description="Capsule assembly protein Wzi" evidence="1">
    <location>
        <begin position="21"/>
        <end position="470"/>
    </location>
</feature>
<dbReference type="EMBL" id="AP018694">
    <property type="protein sequence ID" value="BBE18876.1"/>
    <property type="molecule type" value="Genomic_DNA"/>
</dbReference>
<evidence type="ECO:0000256" key="1">
    <source>
        <dbReference type="SAM" id="SignalP"/>
    </source>
</evidence>
<dbReference type="RefSeq" id="WP_318347172.1">
    <property type="nucleotide sequence ID" value="NZ_AP018694.1"/>
</dbReference>
<gene>
    <name evidence="2" type="ORF">AQPE_3046</name>
</gene>
<dbReference type="InterPro" id="IPR038636">
    <property type="entry name" value="Wzi_sf"/>
</dbReference>
<keyword evidence="1" id="KW-0732">Signal</keyword>
<dbReference type="AlphaFoldDB" id="A0A5K7SBP0"/>
<dbReference type="KEGG" id="anf:AQPE_3046"/>
<dbReference type="InterPro" id="IPR026950">
    <property type="entry name" value="Caps_assemb_Wzi"/>
</dbReference>